<dbReference type="SUPFAM" id="SSF55326">
    <property type="entry name" value="PurM N-terminal domain-like"/>
    <property type="match status" value="1"/>
</dbReference>
<accession>A0ABW8C1I4</accession>
<evidence type="ECO:0000313" key="6">
    <source>
        <dbReference type="Proteomes" id="UP001614394"/>
    </source>
</evidence>
<evidence type="ECO:0000259" key="4">
    <source>
        <dbReference type="Pfam" id="PF02769"/>
    </source>
</evidence>
<dbReference type="Pfam" id="PF00586">
    <property type="entry name" value="AIRS"/>
    <property type="match status" value="1"/>
</dbReference>
<protein>
    <submittedName>
        <fullName evidence="5">Hydrogenase expression/formation protein HypE</fullName>
    </submittedName>
</protein>
<dbReference type="PANTHER" id="PTHR30303">
    <property type="entry name" value="HYDROGENASE ISOENZYMES FORMATION PROTEIN HYPE"/>
    <property type="match status" value="1"/>
</dbReference>
<feature type="region of interest" description="Disordered" evidence="2">
    <location>
        <begin position="310"/>
        <end position="335"/>
    </location>
</feature>
<dbReference type="SUPFAM" id="SSF56042">
    <property type="entry name" value="PurM C-terminal domain-like"/>
    <property type="match status" value="1"/>
</dbReference>
<feature type="domain" description="PurM-like N-terminal" evidence="3">
    <location>
        <begin position="46"/>
        <end position="148"/>
    </location>
</feature>
<dbReference type="Proteomes" id="UP001614394">
    <property type="component" value="Unassembled WGS sequence"/>
</dbReference>
<evidence type="ECO:0000259" key="3">
    <source>
        <dbReference type="Pfam" id="PF00586"/>
    </source>
</evidence>
<dbReference type="PIRSF" id="PIRSF005644">
    <property type="entry name" value="Hdrgns_mtr_HypE"/>
    <property type="match status" value="1"/>
</dbReference>
<comment type="caution">
    <text evidence="5">The sequence shown here is derived from an EMBL/GenBank/DDBJ whole genome shotgun (WGS) entry which is preliminary data.</text>
</comment>
<reference evidence="5 6" key="1">
    <citation type="submission" date="2024-10" db="EMBL/GenBank/DDBJ databases">
        <title>The Natural Products Discovery Center: Release of the First 8490 Sequenced Strains for Exploring Actinobacteria Biosynthetic Diversity.</title>
        <authorList>
            <person name="Kalkreuter E."/>
            <person name="Kautsar S.A."/>
            <person name="Yang D."/>
            <person name="Bader C.D."/>
            <person name="Teijaro C.N."/>
            <person name="Fluegel L."/>
            <person name="Davis C.M."/>
            <person name="Simpson J.R."/>
            <person name="Lauterbach L."/>
            <person name="Steele A.D."/>
            <person name="Gui C."/>
            <person name="Meng S."/>
            <person name="Li G."/>
            <person name="Viehrig K."/>
            <person name="Ye F."/>
            <person name="Su P."/>
            <person name="Kiefer A.F."/>
            <person name="Nichols A."/>
            <person name="Cepeda A.J."/>
            <person name="Yan W."/>
            <person name="Fan B."/>
            <person name="Jiang Y."/>
            <person name="Adhikari A."/>
            <person name="Zheng C.-J."/>
            <person name="Schuster L."/>
            <person name="Cowan T.M."/>
            <person name="Smanski M.J."/>
            <person name="Chevrette M.G."/>
            <person name="De Carvalho L.P.S."/>
            <person name="Shen B."/>
        </authorList>
    </citation>
    <scope>NUCLEOTIDE SEQUENCE [LARGE SCALE GENOMIC DNA]</scope>
    <source>
        <strain evidence="5 6">NPDC053399</strain>
    </source>
</reference>
<dbReference type="InterPro" id="IPR036676">
    <property type="entry name" value="PurM-like_C_sf"/>
</dbReference>
<organism evidence="5 6">
    <name type="scientific">Streptomyces fildesensis</name>
    <dbReference type="NCBI Taxonomy" id="375757"/>
    <lineage>
        <taxon>Bacteria</taxon>
        <taxon>Bacillati</taxon>
        <taxon>Actinomycetota</taxon>
        <taxon>Actinomycetes</taxon>
        <taxon>Kitasatosporales</taxon>
        <taxon>Streptomycetaceae</taxon>
        <taxon>Streptomyces</taxon>
    </lineage>
</organism>
<name>A0ABW8C1I4_9ACTN</name>
<keyword evidence="6" id="KW-1185">Reference proteome</keyword>
<dbReference type="Pfam" id="PF02769">
    <property type="entry name" value="AIRS_C"/>
    <property type="match status" value="1"/>
</dbReference>
<dbReference type="RefSeq" id="WP_399643566.1">
    <property type="nucleotide sequence ID" value="NZ_JBITYG010000001.1"/>
</dbReference>
<dbReference type="PANTHER" id="PTHR30303:SF4">
    <property type="entry name" value="HYDROGENASE EXPRESSION_FORMATION PROTEIN HYPE"/>
    <property type="match status" value="1"/>
</dbReference>
<dbReference type="Gene3D" id="3.90.650.10">
    <property type="entry name" value="PurM-like C-terminal domain"/>
    <property type="match status" value="1"/>
</dbReference>
<dbReference type="InterPro" id="IPR036921">
    <property type="entry name" value="PurM-like_N_sf"/>
</dbReference>
<dbReference type="EMBL" id="JBITYG010000001">
    <property type="protein sequence ID" value="MFI9099271.1"/>
    <property type="molecule type" value="Genomic_DNA"/>
</dbReference>
<dbReference type="InterPro" id="IPR010918">
    <property type="entry name" value="PurM-like_C_dom"/>
</dbReference>
<evidence type="ECO:0000313" key="5">
    <source>
        <dbReference type="EMBL" id="MFI9099271.1"/>
    </source>
</evidence>
<evidence type="ECO:0000256" key="2">
    <source>
        <dbReference type="SAM" id="MobiDB-lite"/>
    </source>
</evidence>
<evidence type="ECO:0000256" key="1">
    <source>
        <dbReference type="ARBA" id="ARBA00006243"/>
    </source>
</evidence>
<sequence length="335" mass="34077">MDVNSWPVGQVALADDSGTGPRQLTDLVLDVLGPGLAPGGLPPLSGEPLVVRTGGYVVDPPFFGNGDLGRLAVAGTVNAIVATGADPYALTLGLIVEAGTPLQLLRRITESVRDTAHEAGIAIAAVDTRVVRAGDADQLFLSATGIGVHRRPPLPLSGVRPGDRVLVTAPLGNHAVHLLSLRAGLGFEHHVPSDCAPLTSLLNGLPPDSVRAAAPITSGGLAATLRSCATARGLTLRIDEGALPVQYEARPAFELLGLAPLHAANAGSMCLFAPPAAADAVLAALRSHPYGRQAAIVGTVTEDTAGAVELRSPDGPVHRLPAGVPPGSAEPPRLR</sequence>
<proteinExistence type="inferred from homology"/>
<dbReference type="NCBIfam" id="TIGR02124">
    <property type="entry name" value="hypE"/>
    <property type="match status" value="1"/>
</dbReference>
<feature type="domain" description="PurM-like C-terminal" evidence="4">
    <location>
        <begin position="160"/>
        <end position="309"/>
    </location>
</feature>
<dbReference type="InterPro" id="IPR016188">
    <property type="entry name" value="PurM-like_N"/>
</dbReference>
<dbReference type="Gene3D" id="3.30.1330.10">
    <property type="entry name" value="PurM-like, N-terminal domain"/>
    <property type="match status" value="1"/>
</dbReference>
<gene>
    <name evidence="5" type="primary">hypE</name>
    <name evidence="5" type="ORF">ACIGXA_02015</name>
</gene>
<comment type="similarity">
    <text evidence="1">Belongs to the HypE family.</text>
</comment>
<dbReference type="InterPro" id="IPR011854">
    <property type="entry name" value="HypE"/>
</dbReference>